<sequence>MLFLGTTFFSGAYTIDPPAANVSPITEISLTNGVYDHLYVGKSVDEEVDVTNNEWTENTMLSAPFDENLDAGNSGFSLRNTDTVIIKRREKGQIDWTTIYVKPIKTIDDFKLIHFDRYARSNTNYEYVLCSVCNGIENSYVLKEVYSQFDGFFVVDQNNSYGTFFNLDGGDTQRNAAGEATVLLNNKYAKVIKNNISNYDTGTASGVFLKMYHNGENSCNIDIDDSYEIRMDVMDFLMNGKPKILKWNDGRIWLIAVTGSPTDSQEQEGTNL</sequence>
<evidence type="ECO:0000313" key="1">
    <source>
        <dbReference type="EMBL" id="DAE06903.1"/>
    </source>
</evidence>
<reference evidence="1" key="1">
    <citation type="journal article" date="2021" name="Proc. Natl. Acad. Sci. U.S.A.">
        <title>A Catalog of Tens of Thousands of Viruses from Human Metagenomes Reveals Hidden Associations with Chronic Diseases.</title>
        <authorList>
            <person name="Tisza M.J."/>
            <person name="Buck C.B."/>
        </authorList>
    </citation>
    <scope>NUCLEOTIDE SEQUENCE</scope>
    <source>
        <strain evidence="1">CtL0q1</strain>
    </source>
</reference>
<organism evidence="1">
    <name type="scientific">Siphoviridae sp. ctL0q1</name>
    <dbReference type="NCBI Taxonomy" id="2825449"/>
    <lineage>
        <taxon>Viruses</taxon>
        <taxon>Duplodnaviria</taxon>
        <taxon>Heunggongvirae</taxon>
        <taxon>Uroviricota</taxon>
        <taxon>Caudoviricetes</taxon>
    </lineage>
</organism>
<proteinExistence type="predicted"/>
<protein>
    <submittedName>
        <fullName evidence="1">Uncharacterized protein</fullName>
    </submittedName>
</protein>
<name>A0A8S5PI59_9CAUD</name>
<accession>A0A8S5PI59</accession>
<dbReference type="EMBL" id="BK015443">
    <property type="protein sequence ID" value="DAE06903.1"/>
    <property type="molecule type" value="Genomic_DNA"/>
</dbReference>